<feature type="region of interest" description="Disordered" evidence="1">
    <location>
        <begin position="1"/>
        <end position="51"/>
    </location>
</feature>
<feature type="domain" description="DUF397" evidence="2">
    <location>
        <begin position="10"/>
        <end position="62"/>
    </location>
</feature>
<gene>
    <name evidence="3" type="ORF">G5C51_31770</name>
</gene>
<dbReference type="AlphaFoldDB" id="A0A6G4U8L6"/>
<dbReference type="Pfam" id="PF04149">
    <property type="entry name" value="DUF397"/>
    <property type="match status" value="1"/>
</dbReference>
<evidence type="ECO:0000256" key="1">
    <source>
        <dbReference type="SAM" id="MobiDB-lite"/>
    </source>
</evidence>
<dbReference type="EMBL" id="JAAKZV010000206">
    <property type="protein sequence ID" value="NGN68463.1"/>
    <property type="molecule type" value="Genomic_DNA"/>
</dbReference>
<reference evidence="3 4" key="1">
    <citation type="submission" date="2020-02" db="EMBL/GenBank/DDBJ databases">
        <title>Whole-genome analyses of novel actinobacteria.</title>
        <authorList>
            <person name="Sahin N."/>
        </authorList>
    </citation>
    <scope>NUCLEOTIDE SEQUENCE [LARGE SCALE GENOMIC DNA]</scope>
    <source>
        <strain evidence="3 4">A7024</strain>
    </source>
</reference>
<dbReference type="Proteomes" id="UP000481583">
    <property type="component" value="Unassembled WGS sequence"/>
</dbReference>
<name>A0A6G4U8L6_9ACTN</name>
<evidence type="ECO:0000259" key="2">
    <source>
        <dbReference type="Pfam" id="PF04149"/>
    </source>
</evidence>
<feature type="compositionally biased region" description="Polar residues" evidence="1">
    <location>
        <begin position="7"/>
        <end position="18"/>
    </location>
</feature>
<dbReference type="InterPro" id="IPR007278">
    <property type="entry name" value="DUF397"/>
</dbReference>
<organism evidence="3 4">
    <name type="scientific">Streptomyces coryli</name>
    <dbReference type="NCBI Taxonomy" id="1128680"/>
    <lineage>
        <taxon>Bacteria</taxon>
        <taxon>Bacillati</taxon>
        <taxon>Actinomycetota</taxon>
        <taxon>Actinomycetes</taxon>
        <taxon>Kitasatosporales</taxon>
        <taxon>Streptomycetaceae</taxon>
        <taxon>Streptomyces</taxon>
    </lineage>
</organism>
<proteinExistence type="predicted"/>
<comment type="caution">
    <text evidence="3">The sequence shown here is derived from an EMBL/GenBank/DDBJ whole genome shotgun (WGS) entry which is preliminary data.</text>
</comment>
<accession>A0A6G4U8L6</accession>
<dbReference type="RefSeq" id="WP_165242437.1">
    <property type="nucleotide sequence ID" value="NZ_JAAKZV010000206.1"/>
</dbReference>
<keyword evidence="4" id="KW-1185">Reference proteome</keyword>
<protein>
    <submittedName>
        <fullName evidence="3">DUF397 domain-containing protein</fullName>
    </submittedName>
</protein>
<evidence type="ECO:0000313" key="3">
    <source>
        <dbReference type="EMBL" id="NGN68463.1"/>
    </source>
</evidence>
<evidence type="ECO:0000313" key="4">
    <source>
        <dbReference type="Proteomes" id="UP000481583"/>
    </source>
</evidence>
<sequence length="69" mass="7299">MAIQEGATEQWTKSSYSAGNGACVEIKSPTPGKVAVRDSKDPEGPALGFDPESWTAFVHEVRNGTFGTV</sequence>